<gene>
    <name evidence="6" type="ORF">DWE98_17060</name>
</gene>
<evidence type="ECO:0000313" key="7">
    <source>
        <dbReference type="Proteomes" id="UP000255207"/>
    </source>
</evidence>
<keyword evidence="3" id="KW-0547">Nucleotide-binding</keyword>
<dbReference type="OrthoDB" id="9778870at2"/>
<dbReference type="PANTHER" id="PTHR46743">
    <property type="entry name" value="TEICHOIC ACIDS EXPORT ATP-BINDING PROTEIN TAGH"/>
    <property type="match status" value="1"/>
</dbReference>
<dbReference type="RefSeq" id="WP_114830490.1">
    <property type="nucleotide sequence ID" value="NZ_QQTO01000012.1"/>
</dbReference>
<evidence type="ECO:0000313" key="6">
    <source>
        <dbReference type="EMBL" id="RDJ22880.1"/>
    </source>
</evidence>
<comment type="similarity">
    <text evidence="1">Belongs to the ABC transporter superfamily.</text>
</comment>
<evidence type="ECO:0000259" key="5">
    <source>
        <dbReference type="PROSITE" id="PS50893"/>
    </source>
</evidence>
<organism evidence="6 7">
    <name type="scientific">Bosea caraganae</name>
    <dbReference type="NCBI Taxonomy" id="2763117"/>
    <lineage>
        <taxon>Bacteria</taxon>
        <taxon>Pseudomonadati</taxon>
        <taxon>Pseudomonadota</taxon>
        <taxon>Alphaproteobacteria</taxon>
        <taxon>Hyphomicrobiales</taxon>
        <taxon>Boseaceae</taxon>
        <taxon>Bosea</taxon>
    </lineage>
</organism>
<dbReference type="SUPFAM" id="SSF52540">
    <property type="entry name" value="P-loop containing nucleoside triphosphate hydrolases"/>
    <property type="match status" value="1"/>
</dbReference>
<evidence type="ECO:0000256" key="4">
    <source>
        <dbReference type="ARBA" id="ARBA00022840"/>
    </source>
</evidence>
<sequence>MAQVTLKNASVELAIYNSRGRGLKNEILRRAVGGSLEDTRDRSVTVVHALDAINLEVSSGERIGLIGHNGAGKTTLLRVLGRIYPPTSGEATITGRVSSLIDLSMGMDSESTGYENIVLRGVMLGLTRTQARALIPDVEEFSELGEYLNLPVRAYSSGMLLRLAFAVSTAVRPDIVILDEVIGVGDASFAQRAEQRLHGMIDKAEIMFLASHANNSIRRFCQRTLWLAGGKIVMDGPTDEVMDKYESANAAAAQEQAG</sequence>
<dbReference type="InterPro" id="IPR003439">
    <property type="entry name" value="ABC_transporter-like_ATP-bd"/>
</dbReference>
<dbReference type="GO" id="GO:0140359">
    <property type="term" value="F:ABC-type transporter activity"/>
    <property type="evidence" value="ECO:0007669"/>
    <property type="project" value="InterPro"/>
</dbReference>
<dbReference type="Gene3D" id="3.40.50.300">
    <property type="entry name" value="P-loop containing nucleotide triphosphate hydrolases"/>
    <property type="match status" value="1"/>
</dbReference>
<dbReference type="EMBL" id="QQTP01000009">
    <property type="protein sequence ID" value="RDJ22880.1"/>
    <property type="molecule type" value="Genomic_DNA"/>
</dbReference>
<keyword evidence="7" id="KW-1185">Reference proteome</keyword>
<protein>
    <submittedName>
        <fullName evidence="6">ABC transporter ATP-binding protein</fullName>
    </submittedName>
</protein>
<evidence type="ECO:0000256" key="2">
    <source>
        <dbReference type="ARBA" id="ARBA00022448"/>
    </source>
</evidence>
<dbReference type="InterPro" id="IPR050683">
    <property type="entry name" value="Bact_Polysacc_Export_ATP-bd"/>
</dbReference>
<dbReference type="InterPro" id="IPR015860">
    <property type="entry name" value="ABC_transpr_TagH-like"/>
</dbReference>
<evidence type="ECO:0000256" key="1">
    <source>
        <dbReference type="ARBA" id="ARBA00005417"/>
    </source>
</evidence>
<dbReference type="AlphaFoldDB" id="A0A370L3G4"/>
<dbReference type="PANTHER" id="PTHR46743:SF2">
    <property type="entry name" value="TEICHOIC ACIDS EXPORT ATP-BINDING PROTEIN TAGH"/>
    <property type="match status" value="1"/>
</dbReference>
<dbReference type="InterPro" id="IPR027417">
    <property type="entry name" value="P-loop_NTPase"/>
</dbReference>
<dbReference type="GO" id="GO:0016020">
    <property type="term" value="C:membrane"/>
    <property type="evidence" value="ECO:0007669"/>
    <property type="project" value="InterPro"/>
</dbReference>
<dbReference type="GO" id="GO:0016887">
    <property type="term" value="F:ATP hydrolysis activity"/>
    <property type="evidence" value="ECO:0007669"/>
    <property type="project" value="InterPro"/>
</dbReference>
<proteinExistence type="inferred from homology"/>
<evidence type="ECO:0000256" key="3">
    <source>
        <dbReference type="ARBA" id="ARBA00022741"/>
    </source>
</evidence>
<comment type="caution">
    <text evidence="6">The sequence shown here is derived from an EMBL/GenBank/DDBJ whole genome shotgun (WGS) entry which is preliminary data.</text>
</comment>
<reference evidence="7" key="1">
    <citation type="submission" date="2018-07" db="EMBL/GenBank/DDBJ databases">
        <authorList>
            <person name="Safronova V.I."/>
            <person name="Chirak E.R."/>
            <person name="Sazanova A.L."/>
        </authorList>
    </citation>
    <scope>NUCLEOTIDE SEQUENCE [LARGE SCALE GENOMIC DNA]</scope>
    <source>
        <strain evidence="7">RCAM04685</strain>
    </source>
</reference>
<dbReference type="InterPro" id="IPR003593">
    <property type="entry name" value="AAA+_ATPase"/>
</dbReference>
<dbReference type="SMART" id="SM00382">
    <property type="entry name" value="AAA"/>
    <property type="match status" value="1"/>
</dbReference>
<keyword evidence="4 6" id="KW-0067">ATP-binding</keyword>
<accession>A0A370L3G4</accession>
<dbReference type="Pfam" id="PF00005">
    <property type="entry name" value="ABC_tran"/>
    <property type="match status" value="1"/>
</dbReference>
<dbReference type="PROSITE" id="PS50893">
    <property type="entry name" value="ABC_TRANSPORTER_2"/>
    <property type="match status" value="1"/>
</dbReference>
<feature type="domain" description="ABC transporter" evidence="5">
    <location>
        <begin position="23"/>
        <end position="254"/>
    </location>
</feature>
<dbReference type="GO" id="GO:0005524">
    <property type="term" value="F:ATP binding"/>
    <property type="evidence" value="ECO:0007669"/>
    <property type="project" value="UniProtKB-KW"/>
</dbReference>
<dbReference type="CDD" id="cd03220">
    <property type="entry name" value="ABC_KpsT_Wzt"/>
    <property type="match status" value="1"/>
</dbReference>
<dbReference type="Proteomes" id="UP000255207">
    <property type="component" value="Unassembled WGS sequence"/>
</dbReference>
<keyword evidence="2" id="KW-0813">Transport</keyword>
<name>A0A370L3G4_9HYPH</name>